<dbReference type="EMBL" id="GGEC01063435">
    <property type="protein sequence ID" value="MBX43919.1"/>
    <property type="molecule type" value="Transcribed_RNA"/>
</dbReference>
<protein>
    <submittedName>
        <fullName evidence="1">Uncharacterized protein</fullName>
    </submittedName>
</protein>
<name>A0A2P2NN40_RHIMU</name>
<proteinExistence type="predicted"/>
<dbReference type="AlphaFoldDB" id="A0A2P2NN40"/>
<sequence length="16" mass="1845">MPSFHIPADTWSITIE</sequence>
<accession>A0A2P2NN40</accession>
<evidence type="ECO:0000313" key="1">
    <source>
        <dbReference type="EMBL" id="MBX43919.1"/>
    </source>
</evidence>
<reference evidence="1" key="1">
    <citation type="submission" date="2018-02" db="EMBL/GenBank/DDBJ databases">
        <title>Rhizophora mucronata_Transcriptome.</title>
        <authorList>
            <person name="Meera S.P."/>
            <person name="Sreeshan A."/>
            <person name="Augustine A."/>
        </authorList>
    </citation>
    <scope>NUCLEOTIDE SEQUENCE</scope>
    <source>
        <tissue evidence="1">Leaf</tissue>
    </source>
</reference>
<organism evidence="1">
    <name type="scientific">Rhizophora mucronata</name>
    <name type="common">Asiatic mangrove</name>
    <dbReference type="NCBI Taxonomy" id="61149"/>
    <lineage>
        <taxon>Eukaryota</taxon>
        <taxon>Viridiplantae</taxon>
        <taxon>Streptophyta</taxon>
        <taxon>Embryophyta</taxon>
        <taxon>Tracheophyta</taxon>
        <taxon>Spermatophyta</taxon>
        <taxon>Magnoliopsida</taxon>
        <taxon>eudicotyledons</taxon>
        <taxon>Gunneridae</taxon>
        <taxon>Pentapetalae</taxon>
        <taxon>rosids</taxon>
        <taxon>fabids</taxon>
        <taxon>Malpighiales</taxon>
        <taxon>Rhizophoraceae</taxon>
        <taxon>Rhizophora</taxon>
    </lineage>
</organism>